<evidence type="ECO:0000313" key="3">
    <source>
        <dbReference type="EMBL" id="TKX22817.1"/>
    </source>
</evidence>
<reference evidence="3 4" key="1">
    <citation type="submission" date="2018-02" db="EMBL/GenBank/DDBJ databases">
        <title>Draft genome sequences of Elsinoe sp., causing black scab on jojoba.</title>
        <authorList>
            <person name="Stodart B."/>
            <person name="Jeffress S."/>
            <person name="Ash G."/>
            <person name="Arun Chinnappa K."/>
        </authorList>
    </citation>
    <scope>NUCLEOTIDE SEQUENCE [LARGE SCALE GENOMIC DNA]</scope>
    <source>
        <strain evidence="3 4">Hillstone_2</strain>
    </source>
</reference>
<proteinExistence type="predicted"/>
<dbReference type="SUPFAM" id="SSF53300">
    <property type="entry name" value="vWA-like"/>
    <property type="match status" value="1"/>
</dbReference>
<protein>
    <recommendedName>
        <fullName evidence="2">VWFA domain-containing protein</fullName>
    </recommendedName>
</protein>
<gene>
    <name evidence="3" type="ORF">C1H76_4851</name>
</gene>
<dbReference type="InterPro" id="IPR002035">
    <property type="entry name" value="VWF_A"/>
</dbReference>
<dbReference type="AlphaFoldDB" id="A0A4U7B5T5"/>
<feature type="region of interest" description="Disordered" evidence="1">
    <location>
        <begin position="53"/>
        <end position="107"/>
    </location>
</feature>
<evidence type="ECO:0000256" key="1">
    <source>
        <dbReference type="SAM" id="MobiDB-lite"/>
    </source>
</evidence>
<dbReference type="EMBL" id="PTQR01000060">
    <property type="protein sequence ID" value="TKX22817.1"/>
    <property type="molecule type" value="Genomic_DNA"/>
</dbReference>
<comment type="caution">
    <text evidence="3">The sequence shown here is derived from an EMBL/GenBank/DDBJ whole genome shotgun (WGS) entry which is preliminary data.</text>
</comment>
<dbReference type="PANTHER" id="PTHR34706:SF1">
    <property type="entry name" value="VWFA DOMAIN-CONTAINING PROTEIN"/>
    <property type="match status" value="1"/>
</dbReference>
<dbReference type="PANTHER" id="PTHR34706">
    <property type="entry name" value="SLR1338 PROTEIN"/>
    <property type="match status" value="1"/>
</dbReference>
<dbReference type="Gene3D" id="3.40.50.410">
    <property type="entry name" value="von Willebrand factor, type A domain"/>
    <property type="match status" value="1"/>
</dbReference>
<evidence type="ECO:0000259" key="2">
    <source>
        <dbReference type="PROSITE" id="PS50234"/>
    </source>
</evidence>
<name>A0A4U7B5T5_9PEZI</name>
<feature type="domain" description="VWFA" evidence="2">
    <location>
        <begin position="135"/>
        <end position="296"/>
    </location>
</feature>
<evidence type="ECO:0000313" key="4">
    <source>
        <dbReference type="Proteomes" id="UP000308133"/>
    </source>
</evidence>
<dbReference type="Proteomes" id="UP000308133">
    <property type="component" value="Unassembled WGS sequence"/>
</dbReference>
<accession>A0A4U7B5T5</accession>
<dbReference type="PROSITE" id="PS50234">
    <property type="entry name" value="VWFA"/>
    <property type="match status" value="1"/>
</dbReference>
<sequence>MGTSILPLSSSTFSRCDTCLLHNNFSSHHYTTTSNLPTRNSNSAIPMTFLSSVKRKLTRRSPSPPTKAISPLPMGTHLASRIPQSAPRSAPDPPPYSITNPNPTTTTTYSALAPTTTIAPTTQAEDPHAFLSTFDTIFLIDDSSSMIGARWTSAAHAVATIAPICTQHDKDGIDIRFLNAPQQPYHSNVRDAATVNEIFSSVVPYGGTPTGQKLDVILREYVRRYEKSVRRKGRGSPDLVNGRGKAKGVVKPLNIIVITDGVPTDDVESPLVWAARRLNKAEAPAWQVGVQFFQVGDDECAAEALRGLDDGLSEIAGGEVRDIVDTVPFDGRMKGEGRAMAYGGGSGELTAEGILKVVLGAVNRRLDRRDQGTHF</sequence>
<organism evidence="3 4">
    <name type="scientific">Elsinoe australis</name>
    <dbReference type="NCBI Taxonomy" id="40998"/>
    <lineage>
        <taxon>Eukaryota</taxon>
        <taxon>Fungi</taxon>
        <taxon>Dikarya</taxon>
        <taxon>Ascomycota</taxon>
        <taxon>Pezizomycotina</taxon>
        <taxon>Dothideomycetes</taxon>
        <taxon>Dothideomycetidae</taxon>
        <taxon>Myriangiales</taxon>
        <taxon>Elsinoaceae</taxon>
        <taxon>Elsinoe</taxon>
    </lineage>
</organism>
<feature type="compositionally biased region" description="Low complexity" evidence="1">
    <location>
        <begin position="97"/>
        <end position="107"/>
    </location>
</feature>
<dbReference type="InterPro" id="IPR036465">
    <property type="entry name" value="vWFA_dom_sf"/>
</dbReference>